<feature type="domain" description="Helicase ATP-binding" evidence="10">
    <location>
        <begin position="76"/>
        <end position="250"/>
    </location>
</feature>
<dbReference type="PANTHER" id="PTHR24031">
    <property type="entry name" value="RNA HELICASE"/>
    <property type="match status" value="1"/>
</dbReference>
<feature type="domain" description="Helicase C-terminal" evidence="11">
    <location>
        <begin position="277"/>
        <end position="428"/>
    </location>
</feature>
<feature type="compositionally biased region" description="Acidic residues" evidence="9">
    <location>
        <begin position="524"/>
        <end position="562"/>
    </location>
</feature>
<dbReference type="InterPro" id="IPR000629">
    <property type="entry name" value="RNA-helicase_DEAD-box_CS"/>
</dbReference>
<dbReference type="PROSITE" id="PS51194">
    <property type="entry name" value="HELICASE_CTER"/>
    <property type="match status" value="1"/>
</dbReference>
<evidence type="ECO:0000313" key="13">
    <source>
        <dbReference type="EMBL" id="CAG9316849.1"/>
    </source>
</evidence>
<evidence type="ECO:0000256" key="7">
    <source>
        <dbReference type="RuleBase" id="RU000492"/>
    </source>
</evidence>
<evidence type="ECO:0000313" key="14">
    <source>
        <dbReference type="Proteomes" id="UP001162131"/>
    </source>
</evidence>
<feature type="compositionally biased region" description="Basic and acidic residues" evidence="9">
    <location>
        <begin position="637"/>
        <end position="649"/>
    </location>
</feature>
<keyword evidence="4 7" id="KW-0067">ATP-binding</keyword>
<dbReference type="InterPro" id="IPR027417">
    <property type="entry name" value="P-loop_NTPase"/>
</dbReference>
<keyword evidence="3 7" id="KW-0347">Helicase</keyword>
<feature type="region of interest" description="Disordered" evidence="9">
    <location>
        <begin position="626"/>
        <end position="656"/>
    </location>
</feature>
<dbReference type="PROSITE" id="PS51192">
    <property type="entry name" value="HELICASE_ATP_BIND_1"/>
    <property type="match status" value="1"/>
</dbReference>
<evidence type="ECO:0000256" key="6">
    <source>
        <dbReference type="PROSITE-ProRule" id="PRU00552"/>
    </source>
</evidence>
<dbReference type="AlphaFoldDB" id="A0AAU9IS22"/>
<dbReference type="PROSITE" id="PS51195">
    <property type="entry name" value="Q_MOTIF"/>
    <property type="match status" value="1"/>
</dbReference>
<dbReference type="InterPro" id="IPR001650">
    <property type="entry name" value="Helicase_C-like"/>
</dbReference>
<evidence type="ECO:0000256" key="1">
    <source>
        <dbReference type="ARBA" id="ARBA00022741"/>
    </source>
</evidence>
<evidence type="ECO:0000259" key="12">
    <source>
        <dbReference type="PROSITE" id="PS51195"/>
    </source>
</evidence>
<feature type="region of interest" description="Disordered" evidence="9">
    <location>
        <begin position="515"/>
        <end position="564"/>
    </location>
</feature>
<dbReference type="SUPFAM" id="SSF52540">
    <property type="entry name" value="P-loop containing nucleoside triphosphate hydrolases"/>
    <property type="match status" value="1"/>
</dbReference>
<dbReference type="Pfam" id="PF13959">
    <property type="entry name" value="CTE_SPB4"/>
    <property type="match status" value="1"/>
</dbReference>
<evidence type="ECO:0000256" key="4">
    <source>
        <dbReference type="ARBA" id="ARBA00022840"/>
    </source>
</evidence>
<evidence type="ECO:0000256" key="5">
    <source>
        <dbReference type="ARBA" id="ARBA00022884"/>
    </source>
</evidence>
<dbReference type="SMART" id="SM00487">
    <property type="entry name" value="DEXDc"/>
    <property type="match status" value="1"/>
</dbReference>
<dbReference type="EC" id="3.6.4.13" evidence="8"/>
<dbReference type="EMBL" id="CAJZBQ010000017">
    <property type="protein sequence ID" value="CAG9316849.1"/>
    <property type="molecule type" value="Genomic_DNA"/>
</dbReference>
<proteinExistence type="inferred from homology"/>
<dbReference type="InterPro" id="IPR014001">
    <property type="entry name" value="Helicase_ATP-bd"/>
</dbReference>
<dbReference type="SMART" id="SM01178">
    <property type="entry name" value="DUF4217"/>
    <property type="match status" value="1"/>
</dbReference>
<dbReference type="InterPro" id="IPR014014">
    <property type="entry name" value="RNA_helicase_DEAD_Q_motif"/>
</dbReference>
<dbReference type="Gene3D" id="3.40.50.300">
    <property type="entry name" value="P-loop containing nucleotide triphosphate hydrolases"/>
    <property type="match status" value="2"/>
</dbReference>
<dbReference type="GO" id="GO:0016787">
    <property type="term" value="F:hydrolase activity"/>
    <property type="evidence" value="ECO:0007669"/>
    <property type="project" value="UniProtKB-KW"/>
</dbReference>
<comment type="domain">
    <text evidence="8">The Q motif is unique to and characteristic of the DEAD box family of RNA helicases and controls ATP binding and hydrolysis.</text>
</comment>
<feature type="region of interest" description="Disordered" evidence="9">
    <location>
        <begin position="588"/>
        <end position="609"/>
    </location>
</feature>
<evidence type="ECO:0000259" key="11">
    <source>
        <dbReference type="PROSITE" id="PS51194"/>
    </source>
</evidence>
<comment type="catalytic activity">
    <reaction evidence="8">
        <text>ATP + H2O = ADP + phosphate + H(+)</text>
        <dbReference type="Rhea" id="RHEA:13065"/>
        <dbReference type="ChEBI" id="CHEBI:15377"/>
        <dbReference type="ChEBI" id="CHEBI:15378"/>
        <dbReference type="ChEBI" id="CHEBI:30616"/>
        <dbReference type="ChEBI" id="CHEBI:43474"/>
        <dbReference type="ChEBI" id="CHEBI:456216"/>
        <dbReference type="EC" id="3.6.4.13"/>
    </reaction>
</comment>
<evidence type="ECO:0000256" key="2">
    <source>
        <dbReference type="ARBA" id="ARBA00022801"/>
    </source>
</evidence>
<keyword evidence="2 7" id="KW-0378">Hydrolase</keyword>
<evidence type="ECO:0000256" key="9">
    <source>
        <dbReference type="SAM" id="MobiDB-lite"/>
    </source>
</evidence>
<feature type="domain" description="DEAD-box RNA helicase Q" evidence="12">
    <location>
        <begin position="45"/>
        <end position="73"/>
    </location>
</feature>
<dbReference type="PROSITE" id="PS00039">
    <property type="entry name" value="DEAD_ATP_HELICASE"/>
    <property type="match status" value="1"/>
</dbReference>
<keyword evidence="14" id="KW-1185">Reference proteome</keyword>
<dbReference type="CDD" id="cd18787">
    <property type="entry name" value="SF2_C_DEAD"/>
    <property type="match status" value="1"/>
</dbReference>
<dbReference type="InterPro" id="IPR011545">
    <property type="entry name" value="DEAD/DEAH_box_helicase_dom"/>
</dbReference>
<accession>A0AAU9IS22</accession>
<keyword evidence="5 8" id="KW-0694">RNA-binding</keyword>
<reference evidence="13" key="1">
    <citation type="submission" date="2021-09" db="EMBL/GenBank/DDBJ databases">
        <authorList>
            <consortium name="AG Swart"/>
            <person name="Singh M."/>
            <person name="Singh A."/>
            <person name="Seah K."/>
            <person name="Emmerich C."/>
        </authorList>
    </citation>
    <scope>NUCLEOTIDE SEQUENCE</scope>
    <source>
        <strain evidence="13">ATCC30299</strain>
    </source>
</reference>
<comment type="similarity">
    <text evidence="7">Belongs to the DEAD box helicase family.</text>
</comment>
<keyword evidence="1 7" id="KW-0547">Nucleotide-binding</keyword>
<evidence type="ECO:0000256" key="8">
    <source>
        <dbReference type="RuleBase" id="RU365068"/>
    </source>
</evidence>
<dbReference type="SMART" id="SM00490">
    <property type="entry name" value="HELICc"/>
    <property type="match status" value="1"/>
</dbReference>
<comment type="caution">
    <text evidence="13">The sequence shown here is derived from an EMBL/GenBank/DDBJ whole genome shotgun (WGS) entry which is preliminary data.</text>
</comment>
<organism evidence="13 14">
    <name type="scientific">Blepharisma stoltei</name>
    <dbReference type="NCBI Taxonomy" id="1481888"/>
    <lineage>
        <taxon>Eukaryota</taxon>
        <taxon>Sar</taxon>
        <taxon>Alveolata</taxon>
        <taxon>Ciliophora</taxon>
        <taxon>Postciliodesmatophora</taxon>
        <taxon>Heterotrichea</taxon>
        <taxon>Heterotrichida</taxon>
        <taxon>Blepharismidae</taxon>
        <taxon>Blepharisma</taxon>
    </lineage>
</organism>
<dbReference type="InterPro" id="IPR025313">
    <property type="entry name" value="SPB4-like_CTE"/>
</dbReference>
<dbReference type="Pfam" id="PF00270">
    <property type="entry name" value="DEAD"/>
    <property type="match status" value="1"/>
</dbReference>
<name>A0AAU9IS22_9CILI</name>
<dbReference type="Proteomes" id="UP001162131">
    <property type="component" value="Unassembled WGS sequence"/>
</dbReference>
<dbReference type="CDD" id="cd17941">
    <property type="entry name" value="DEADc_DDX10"/>
    <property type="match status" value="1"/>
</dbReference>
<feature type="short sequence motif" description="Q motif" evidence="6">
    <location>
        <begin position="45"/>
        <end position="73"/>
    </location>
</feature>
<gene>
    <name evidence="13" type="ORF">BSTOLATCC_MIC17482</name>
</gene>
<dbReference type="GO" id="GO:0003723">
    <property type="term" value="F:RNA binding"/>
    <property type="evidence" value="ECO:0007669"/>
    <property type="project" value="UniProtKB-UniRule"/>
</dbReference>
<dbReference type="GO" id="GO:0005524">
    <property type="term" value="F:ATP binding"/>
    <property type="evidence" value="ECO:0007669"/>
    <property type="project" value="UniProtKB-UniRule"/>
</dbReference>
<protein>
    <recommendedName>
        <fullName evidence="8">ATP-dependent RNA helicase</fullName>
        <ecNumber evidence="8">3.6.4.13</ecNumber>
    </recommendedName>
</protein>
<evidence type="ECO:0000259" key="10">
    <source>
        <dbReference type="PROSITE" id="PS51192"/>
    </source>
</evidence>
<dbReference type="GO" id="GO:0003724">
    <property type="term" value="F:RNA helicase activity"/>
    <property type="evidence" value="ECO:0007669"/>
    <property type="project" value="UniProtKB-EC"/>
</dbReference>
<comment type="function">
    <text evidence="8">RNA helicase.</text>
</comment>
<sequence length="656" mass="75469">MVKRDRDFFPQADKLKERIQAETPPSGIYGLLDEKDSDKLEFIKLKFSELPISKNTISGCIKNQWTTMTPIQRGAIPHALAGRDVLGTALTGSGKSLAFLIPALEKLYREKWSKIDGLGCLIIVPTRELGIQLFETMKKLGERHQFSVGLVIGGKDLEHEKERIGMMNILIATPGRLLQHMQETSDFRTDNLQMLIIDEADRILEMGFEEALNSILEYLPPHRQNLLFSATLSKSIQSLVKLHLNSPEYINVLPNKEDIGTQSKLTQHYIVIDLPHKLNLLFSFIRSHVKCKILVFFSSCKQVRFTYETFKKMHPGIPLMELHGGQRQDKRTAIYFNFLEKPEAVLFATDIASRGLDFPAVHWVVQVDCPEDVQSYIHRVGRTARYKSGGNALLFLLPSEIKFIEYLEERKISMKKIKPNPKKTYSIVNNLANFVAEDSAIKHLAETYFKSYVRSVFLNPNKEVFNFNALPFKEFSVSLGLTGDPNISLVEGDGETRKKTKLEILKEKIKKKKEEKKRKLAEENAQDEPQEEPQEEAQEITNEEEPENNEAENMEVESDEDLFQIKRKNHGLEEIGLEAIQEDFMSKRQLKKKKKESIEFSQNPEEDLTEKVISRVKETAEIAKIKEKQRIKKKHKEERLKARSQREAGSEEEEEL</sequence>
<dbReference type="Pfam" id="PF00271">
    <property type="entry name" value="Helicase_C"/>
    <property type="match status" value="1"/>
</dbReference>
<evidence type="ECO:0000256" key="3">
    <source>
        <dbReference type="ARBA" id="ARBA00022806"/>
    </source>
</evidence>